<protein>
    <recommendedName>
        <fullName evidence="4">DUF5666 domain-containing protein</fullName>
    </recommendedName>
</protein>
<comment type="caution">
    <text evidence="2">The sequence shown here is derived from an EMBL/GenBank/DDBJ whole genome shotgun (WGS) entry which is preliminary data.</text>
</comment>
<keyword evidence="1" id="KW-0732">Signal</keyword>
<gene>
    <name evidence="2" type="ORF">E6K79_03440</name>
</gene>
<name>A0A538TQN2_UNCEI</name>
<evidence type="ECO:0000256" key="1">
    <source>
        <dbReference type="SAM" id="SignalP"/>
    </source>
</evidence>
<dbReference type="EMBL" id="VBOZ01000010">
    <property type="protein sequence ID" value="TMQ65934.1"/>
    <property type="molecule type" value="Genomic_DNA"/>
</dbReference>
<feature type="chain" id="PRO_5021933306" description="DUF5666 domain-containing protein" evidence="1">
    <location>
        <begin position="26"/>
        <end position="133"/>
    </location>
</feature>
<accession>A0A538TQN2</accession>
<reference evidence="2 3" key="1">
    <citation type="journal article" date="2019" name="Nat. Microbiol.">
        <title>Mediterranean grassland soil C-N compound turnover is dependent on rainfall and depth, and is mediated by genomically divergent microorganisms.</title>
        <authorList>
            <person name="Diamond S."/>
            <person name="Andeer P.F."/>
            <person name="Li Z."/>
            <person name="Crits-Christoph A."/>
            <person name="Burstein D."/>
            <person name="Anantharaman K."/>
            <person name="Lane K.R."/>
            <person name="Thomas B.C."/>
            <person name="Pan C."/>
            <person name="Northen T.R."/>
            <person name="Banfield J.F."/>
        </authorList>
    </citation>
    <scope>NUCLEOTIDE SEQUENCE [LARGE SCALE GENOMIC DNA]</scope>
    <source>
        <strain evidence="2">WS_9</strain>
    </source>
</reference>
<evidence type="ECO:0008006" key="4">
    <source>
        <dbReference type="Google" id="ProtNLM"/>
    </source>
</evidence>
<evidence type="ECO:0000313" key="2">
    <source>
        <dbReference type="EMBL" id="TMQ65934.1"/>
    </source>
</evidence>
<organism evidence="2 3">
    <name type="scientific">Eiseniibacteriota bacterium</name>
    <dbReference type="NCBI Taxonomy" id="2212470"/>
    <lineage>
        <taxon>Bacteria</taxon>
        <taxon>Candidatus Eiseniibacteriota</taxon>
    </lineage>
</organism>
<proteinExistence type="predicted"/>
<dbReference type="AlphaFoldDB" id="A0A538TQN2"/>
<dbReference type="Proteomes" id="UP000317691">
    <property type="component" value="Unassembled WGS sequence"/>
</dbReference>
<evidence type="ECO:0000313" key="3">
    <source>
        <dbReference type="Proteomes" id="UP000317691"/>
    </source>
</evidence>
<sequence>MKRTSILFGCLLTLAVLALGFGARSAPTTSAPTEAQAVGEPAYLNCTVRAVDVKTRTVEVITGVGYALRLYRMSVAPACEISVGGSAAELNNIKPGTIVRVRYQPVPAGPKAPPRLMASAIETVSFSESGGVR</sequence>
<feature type="signal peptide" evidence="1">
    <location>
        <begin position="1"/>
        <end position="25"/>
    </location>
</feature>